<keyword evidence="1" id="KW-1133">Transmembrane helix</keyword>
<evidence type="ECO:0000256" key="1">
    <source>
        <dbReference type="SAM" id="Phobius"/>
    </source>
</evidence>
<comment type="caution">
    <text evidence="2">The sequence shown here is derived from an EMBL/GenBank/DDBJ whole genome shotgun (WGS) entry which is preliminary data.</text>
</comment>
<organism evidence="2 3">
    <name type="scientific">Pseudoflavonifractor hominis</name>
    <dbReference type="NCBI Taxonomy" id="2763059"/>
    <lineage>
        <taxon>Bacteria</taxon>
        <taxon>Bacillati</taxon>
        <taxon>Bacillota</taxon>
        <taxon>Clostridia</taxon>
        <taxon>Eubacteriales</taxon>
        <taxon>Oscillospiraceae</taxon>
        <taxon>Pseudoflavonifractor</taxon>
    </lineage>
</organism>
<protein>
    <submittedName>
        <fullName evidence="2">Uncharacterized protein</fullName>
    </submittedName>
</protein>
<evidence type="ECO:0000313" key="2">
    <source>
        <dbReference type="EMBL" id="MBC5729696.1"/>
    </source>
</evidence>
<reference evidence="2 3" key="1">
    <citation type="submission" date="2020-08" db="EMBL/GenBank/DDBJ databases">
        <title>Genome public.</title>
        <authorList>
            <person name="Liu C."/>
            <person name="Sun Q."/>
        </authorList>
    </citation>
    <scope>NUCLEOTIDE SEQUENCE [LARGE SCALE GENOMIC DNA]</scope>
    <source>
        <strain evidence="2 3">New-38</strain>
    </source>
</reference>
<dbReference type="Proteomes" id="UP000660021">
    <property type="component" value="Unassembled WGS sequence"/>
</dbReference>
<keyword evidence="1" id="KW-0472">Membrane</keyword>
<keyword evidence="1" id="KW-0812">Transmembrane</keyword>
<feature type="transmembrane region" description="Helical" evidence="1">
    <location>
        <begin position="12"/>
        <end position="32"/>
    </location>
</feature>
<keyword evidence="3" id="KW-1185">Reference proteome</keyword>
<dbReference type="RefSeq" id="WP_186962933.1">
    <property type="nucleotide sequence ID" value="NZ_JACOPR010000001.1"/>
</dbReference>
<sequence>MNRWRALTPFPRIMLCIQAGLLVLFTILYPLLGMQRGIDFQGEFLRQVERGEDTVYTGTLDGKTVELTYTPSGALFYRWGDVEYGPYTLTEDPTALPPSETMGRVTGVELRLDGEILFRGGYGGDGFYLVNENGTKLNGLEIVTNGTAYGLDGSRQIYEEGLSITQAIGLLLEPPALRSRVDGEGYFLGTLVVVINAVAILFADELFRWNLRWSIRHPERAEPSEWELFSRGFSWVLLTIVALIGYMMGLSGSA</sequence>
<evidence type="ECO:0000313" key="3">
    <source>
        <dbReference type="Proteomes" id="UP000660021"/>
    </source>
</evidence>
<proteinExistence type="predicted"/>
<name>A0ABR7HQ94_9FIRM</name>
<dbReference type="EMBL" id="JACOPR010000001">
    <property type="protein sequence ID" value="MBC5729696.1"/>
    <property type="molecule type" value="Genomic_DNA"/>
</dbReference>
<feature type="transmembrane region" description="Helical" evidence="1">
    <location>
        <begin position="228"/>
        <end position="248"/>
    </location>
</feature>
<feature type="transmembrane region" description="Helical" evidence="1">
    <location>
        <begin position="186"/>
        <end position="207"/>
    </location>
</feature>
<gene>
    <name evidence="2" type="ORF">H8S34_02470</name>
</gene>
<accession>A0ABR7HQ94</accession>